<keyword evidence="1" id="KW-0067">ATP-binding</keyword>
<keyword evidence="1" id="KW-0233">DNA recombination</keyword>
<reference evidence="3 4" key="1">
    <citation type="journal article" date="2019" name="Nat. Ecol. Evol.">
        <title>Megaphylogeny resolves global patterns of mushroom evolution.</title>
        <authorList>
            <person name="Varga T."/>
            <person name="Krizsan K."/>
            <person name="Foldi C."/>
            <person name="Dima B."/>
            <person name="Sanchez-Garcia M."/>
            <person name="Sanchez-Ramirez S."/>
            <person name="Szollosi G.J."/>
            <person name="Szarkandi J.G."/>
            <person name="Papp V."/>
            <person name="Albert L."/>
            <person name="Andreopoulos W."/>
            <person name="Angelini C."/>
            <person name="Antonin V."/>
            <person name="Barry K.W."/>
            <person name="Bougher N.L."/>
            <person name="Buchanan P."/>
            <person name="Buyck B."/>
            <person name="Bense V."/>
            <person name="Catcheside P."/>
            <person name="Chovatia M."/>
            <person name="Cooper J."/>
            <person name="Damon W."/>
            <person name="Desjardin D."/>
            <person name="Finy P."/>
            <person name="Geml J."/>
            <person name="Haridas S."/>
            <person name="Hughes K."/>
            <person name="Justo A."/>
            <person name="Karasinski D."/>
            <person name="Kautmanova I."/>
            <person name="Kiss B."/>
            <person name="Kocsube S."/>
            <person name="Kotiranta H."/>
            <person name="LaButti K.M."/>
            <person name="Lechner B.E."/>
            <person name="Liimatainen K."/>
            <person name="Lipzen A."/>
            <person name="Lukacs Z."/>
            <person name="Mihaltcheva S."/>
            <person name="Morgado L.N."/>
            <person name="Niskanen T."/>
            <person name="Noordeloos M.E."/>
            <person name="Ohm R.A."/>
            <person name="Ortiz-Santana B."/>
            <person name="Ovrebo C."/>
            <person name="Racz N."/>
            <person name="Riley R."/>
            <person name="Savchenko A."/>
            <person name="Shiryaev A."/>
            <person name="Soop K."/>
            <person name="Spirin V."/>
            <person name="Szebenyi C."/>
            <person name="Tomsovsky M."/>
            <person name="Tulloss R.E."/>
            <person name="Uehling J."/>
            <person name="Grigoriev I.V."/>
            <person name="Vagvolgyi C."/>
            <person name="Papp T."/>
            <person name="Martin F.M."/>
            <person name="Miettinen O."/>
            <person name="Hibbett D.S."/>
            <person name="Nagy L.G."/>
        </authorList>
    </citation>
    <scope>NUCLEOTIDE SEQUENCE [LARGE SCALE GENOMIC DNA]</scope>
    <source>
        <strain evidence="3 4">CBS 166.37</strain>
    </source>
</reference>
<keyword evidence="1" id="KW-0347">Helicase</keyword>
<dbReference type="GO" id="GO:0006310">
    <property type="term" value="P:DNA recombination"/>
    <property type="evidence" value="ECO:0007669"/>
    <property type="project" value="UniProtKB-KW"/>
</dbReference>
<dbReference type="GO" id="GO:0005524">
    <property type="term" value="F:ATP binding"/>
    <property type="evidence" value="ECO:0007669"/>
    <property type="project" value="UniProtKB-KW"/>
</dbReference>
<dbReference type="Gene3D" id="3.40.50.300">
    <property type="entry name" value="P-loop containing nucleotide triphosphate hydrolases"/>
    <property type="match status" value="1"/>
</dbReference>
<evidence type="ECO:0000256" key="1">
    <source>
        <dbReference type="RuleBase" id="RU363044"/>
    </source>
</evidence>
<proteinExistence type="inferred from homology"/>
<keyword evidence="1" id="KW-0547">Nucleotide-binding</keyword>
<dbReference type="EMBL" id="ML213611">
    <property type="protein sequence ID" value="TFK36796.1"/>
    <property type="molecule type" value="Genomic_DNA"/>
</dbReference>
<keyword evidence="1" id="KW-0227">DNA damage</keyword>
<dbReference type="PANTHER" id="PTHR47642:SF5">
    <property type="entry name" value="ATP-DEPENDENT DNA HELICASE"/>
    <property type="match status" value="1"/>
</dbReference>
<comment type="catalytic activity">
    <reaction evidence="1">
        <text>ATP + H2O = ADP + phosphate + H(+)</text>
        <dbReference type="Rhea" id="RHEA:13065"/>
        <dbReference type="ChEBI" id="CHEBI:15377"/>
        <dbReference type="ChEBI" id="CHEBI:15378"/>
        <dbReference type="ChEBI" id="CHEBI:30616"/>
        <dbReference type="ChEBI" id="CHEBI:43474"/>
        <dbReference type="ChEBI" id="CHEBI:456216"/>
        <dbReference type="EC" id="5.6.2.3"/>
    </reaction>
</comment>
<dbReference type="Proteomes" id="UP000308652">
    <property type="component" value="Unassembled WGS sequence"/>
</dbReference>
<evidence type="ECO:0000259" key="2">
    <source>
        <dbReference type="Pfam" id="PF05970"/>
    </source>
</evidence>
<dbReference type="InterPro" id="IPR051055">
    <property type="entry name" value="PIF1_helicase"/>
</dbReference>
<feature type="domain" description="DNA helicase Pif1-like DEAD-box helicase" evidence="2">
    <location>
        <begin position="12"/>
        <end position="92"/>
    </location>
</feature>
<dbReference type="InterPro" id="IPR010285">
    <property type="entry name" value="DNA_helicase_pif1-like_DEAD"/>
</dbReference>
<dbReference type="EC" id="5.6.2.3" evidence="1"/>
<evidence type="ECO:0000313" key="3">
    <source>
        <dbReference type="EMBL" id="TFK36796.1"/>
    </source>
</evidence>
<evidence type="ECO:0000313" key="4">
    <source>
        <dbReference type="Proteomes" id="UP000308652"/>
    </source>
</evidence>
<dbReference type="GO" id="GO:0006281">
    <property type="term" value="P:DNA repair"/>
    <property type="evidence" value="ECO:0007669"/>
    <property type="project" value="UniProtKB-KW"/>
</dbReference>
<dbReference type="Pfam" id="PF05970">
    <property type="entry name" value="PIF1"/>
    <property type="match status" value="1"/>
</dbReference>
<sequence>MFSSPDPQVQATPTGIAGLNIGGSTIHAWGGIGLGKEPADVLADRIEFSPRLSSRWRGVKVLVIDEISMLDGTLFDKLEYIARAVRKSSEPFAIGTRCLLHSHLTP</sequence>
<dbReference type="GO" id="GO:0000723">
    <property type="term" value="P:telomere maintenance"/>
    <property type="evidence" value="ECO:0007669"/>
    <property type="project" value="InterPro"/>
</dbReference>
<dbReference type="AlphaFoldDB" id="A0A5C3LXE7"/>
<accession>A0A5C3LXE7</accession>
<dbReference type="GO" id="GO:0016887">
    <property type="term" value="F:ATP hydrolysis activity"/>
    <property type="evidence" value="ECO:0007669"/>
    <property type="project" value="RHEA"/>
</dbReference>
<dbReference type="OrthoDB" id="432234at2759"/>
<dbReference type="STRING" id="68775.A0A5C3LXE7"/>
<dbReference type="GO" id="GO:0043139">
    <property type="term" value="F:5'-3' DNA helicase activity"/>
    <property type="evidence" value="ECO:0007669"/>
    <property type="project" value="UniProtKB-EC"/>
</dbReference>
<keyword evidence="1" id="KW-0234">DNA repair</keyword>
<dbReference type="InterPro" id="IPR027417">
    <property type="entry name" value="P-loop_NTPase"/>
</dbReference>
<comment type="cofactor">
    <cofactor evidence="1">
        <name>Mg(2+)</name>
        <dbReference type="ChEBI" id="CHEBI:18420"/>
    </cofactor>
</comment>
<gene>
    <name evidence="3" type="ORF">BDQ12DRAFT_224850</name>
</gene>
<keyword evidence="4" id="KW-1185">Reference proteome</keyword>
<dbReference type="PANTHER" id="PTHR47642">
    <property type="entry name" value="ATP-DEPENDENT DNA HELICASE"/>
    <property type="match status" value="1"/>
</dbReference>
<comment type="similarity">
    <text evidence="1">Belongs to the helicase family.</text>
</comment>
<organism evidence="3 4">
    <name type="scientific">Crucibulum laeve</name>
    <dbReference type="NCBI Taxonomy" id="68775"/>
    <lineage>
        <taxon>Eukaryota</taxon>
        <taxon>Fungi</taxon>
        <taxon>Dikarya</taxon>
        <taxon>Basidiomycota</taxon>
        <taxon>Agaricomycotina</taxon>
        <taxon>Agaricomycetes</taxon>
        <taxon>Agaricomycetidae</taxon>
        <taxon>Agaricales</taxon>
        <taxon>Agaricineae</taxon>
        <taxon>Nidulariaceae</taxon>
        <taxon>Crucibulum</taxon>
    </lineage>
</organism>
<keyword evidence="1" id="KW-0378">Hydrolase</keyword>
<protein>
    <recommendedName>
        <fullName evidence="1">ATP-dependent DNA helicase</fullName>
        <ecNumber evidence="1">5.6.2.3</ecNumber>
    </recommendedName>
</protein>
<name>A0A5C3LXE7_9AGAR</name>